<dbReference type="PANTHER" id="PTHR33606">
    <property type="entry name" value="PROTEIN YCII"/>
    <property type="match status" value="1"/>
</dbReference>
<dbReference type="Gene3D" id="3.30.70.1060">
    <property type="entry name" value="Dimeric alpha+beta barrel"/>
    <property type="match status" value="1"/>
</dbReference>
<dbReference type="Proteomes" id="UP001524547">
    <property type="component" value="Unassembled WGS sequence"/>
</dbReference>
<evidence type="ECO:0000313" key="3">
    <source>
        <dbReference type="EMBL" id="MCQ8242212.1"/>
    </source>
</evidence>
<dbReference type="SUPFAM" id="SSF54909">
    <property type="entry name" value="Dimeric alpha+beta barrel"/>
    <property type="match status" value="1"/>
</dbReference>
<accession>A0ABT1W0T0</accession>
<dbReference type="RefSeq" id="WP_422920970.1">
    <property type="nucleotide sequence ID" value="NZ_JAMZEJ010000010.1"/>
</dbReference>
<dbReference type="EMBL" id="JAMZEJ010000010">
    <property type="protein sequence ID" value="MCQ8242212.1"/>
    <property type="molecule type" value="Genomic_DNA"/>
</dbReference>
<dbReference type="Pfam" id="PF03795">
    <property type="entry name" value="YCII"/>
    <property type="match status" value="1"/>
</dbReference>
<gene>
    <name evidence="3" type="ORF">NFI88_15360</name>
</gene>
<dbReference type="InterPro" id="IPR051807">
    <property type="entry name" value="Sec-metab_biosynth-assoc"/>
</dbReference>
<organism evidence="3 4">
    <name type="scientific">Rhizosaccharibacter radicis</name>
    <dbReference type="NCBI Taxonomy" id="2782605"/>
    <lineage>
        <taxon>Bacteria</taxon>
        <taxon>Pseudomonadati</taxon>
        <taxon>Pseudomonadota</taxon>
        <taxon>Alphaproteobacteria</taxon>
        <taxon>Acetobacterales</taxon>
        <taxon>Acetobacteraceae</taxon>
        <taxon>Rhizosaccharibacter</taxon>
    </lineage>
</organism>
<comment type="similarity">
    <text evidence="1">Belongs to the YciI family.</text>
</comment>
<protein>
    <submittedName>
        <fullName evidence="3">YciI family protein</fullName>
    </submittedName>
</protein>
<dbReference type="InterPro" id="IPR005545">
    <property type="entry name" value="YCII"/>
</dbReference>
<evidence type="ECO:0000313" key="4">
    <source>
        <dbReference type="Proteomes" id="UP001524547"/>
    </source>
</evidence>
<dbReference type="PANTHER" id="PTHR33606:SF3">
    <property type="entry name" value="PROTEIN YCII"/>
    <property type="match status" value="1"/>
</dbReference>
<comment type="caution">
    <text evidence="3">The sequence shown here is derived from an EMBL/GenBank/DDBJ whole genome shotgun (WGS) entry which is preliminary data.</text>
</comment>
<proteinExistence type="inferred from homology"/>
<feature type="domain" description="YCII-related" evidence="2">
    <location>
        <begin position="1"/>
        <end position="87"/>
    </location>
</feature>
<evidence type="ECO:0000256" key="1">
    <source>
        <dbReference type="ARBA" id="ARBA00007689"/>
    </source>
</evidence>
<reference evidence="3 4" key="1">
    <citation type="submission" date="2022-06" db="EMBL/GenBank/DDBJ databases">
        <title>Rhizosaccharibacter gen. nov. sp. nov. KSS12, endophytic bacteria isolated from sugarcane.</title>
        <authorList>
            <person name="Pitiwittayakul N."/>
        </authorList>
    </citation>
    <scope>NUCLEOTIDE SEQUENCE [LARGE SCALE GENOMIC DNA]</scope>
    <source>
        <strain evidence="3 4">KSS12</strain>
    </source>
</reference>
<name>A0ABT1W0T0_9PROT</name>
<keyword evidence="4" id="KW-1185">Reference proteome</keyword>
<sequence>MHYIVHCLDKAGMVDTRLEHYDAHKSYLASRPIDIVISGPLVQDDNATMIGSFFLVEADSRDAVVAFNANDPFRAAGIWDTVSIHPFIKRMDNRS</sequence>
<dbReference type="InterPro" id="IPR011008">
    <property type="entry name" value="Dimeric_a/b-barrel"/>
</dbReference>
<evidence type="ECO:0000259" key="2">
    <source>
        <dbReference type="Pfam" id="PF03795"/>
    </source>
</evidence>